<reference evidence="1" key="1">
    <citation type="submission" date="2023-05" db="EMBL/GenBank/DDBJ databases">
        <authorList>
            <consortium name="ELIXIR-Norway"/>
        </authorList>
    </citation>
    <scope>NUCLEOTIDE SEQUENCE</scope>
</reference>
<gene>
    <name evidence="1" type="ORF">MRATA1EN22A_LOCUS9703</name>
</gene>
<accession>A0AC59YRZ4</accession>
<evidence type="ECO:0000313" key="2">
    <source>
        <dbReference type="Proteomes" id="UP001162501"/>
    </source>
</evidence>
<evidence type="ECO:0000313" key="1">
    <source>
        <dbReference type="EMBL" id="CAM9942320.1"/>
    </source>
</evidence>
<name>A0AC59YRZ4_RANTA</name>
<dbReference type="EMBL" id="OX596086">
    <property type="protein sequence ID" value="CAM9942320.1"/>
    <property type="molecule type" value="Genomic_DNA"/>
</dbReference>
<organism evidence="1 2">
    <name type="scientific">Rangifer tarandus platyrhynchus</name>
    <name type="common">Svalbard reindeer</name>
    <dbReference type="NCBI Taxonomy" id="3082113"/>
    <lineage>
        <taxon>Eukaryota</taxon>
        <taxon>Metazoa</taxon>
        <taxon>Chordata</taxon>
        <taxon>Craniata</taxon>
        <taxon>Vertebrata</taxon>
        <taxon>Euteleostomi</taxon>
        <taxon>Mammalia</taxon>
        <taxon>Eutheria</taxon>
        <taxon>Laurasiatheria</taxon>
        <taxon>Artiodactyla</taxon>
        <taxon>Ruminantia</taxon>
        <taxon>Pecora</taxon>
        <taxon>Cervidae</taxon>
        <taxon>Odocoileinae</taxon>
        <taxon>Rangifer</taxon>
    </lineage>
</organism>
<reference evidence="1" key="2">
    <citation type="submission" date="2025-03" db="EMBL/GenBank/DDBJ databases">
        <authorList>
            <consortium name="ELIXIR-Norway"/>
            <consortium name="Elixir Norway"/>
        </authorList>
    </citation>
    <scope>NUCLEOTIDE SEQUENCE</scope>
</reference>
<proteinExistence type="predicted"/>
<dbReference type="Proteomes" id="UP001162501">
    <property type="component" value="Chromosome 2"/>
</dbReference>
<sequence length="108" mass="11913">MPCVPDLASSLLNDWVVLRGQSAEDLLLRGHGMSVHQHFPHFEKMASFQPVKTAPQVKAEQLPSTAYQVSAVSRLLTLDPDHSFRLVTSQGDHNPSRQPRATEAQGKS</sequence>
<protein>
    <submittedName>
        <fullName evidence="1">Uncharacterized protein</fullName>
    </submittedName>
</protein>